<dbReference type="Pfam" id="PF08479">
    <property type="entry name" value="POTRA_2"/>
    <property type="match status" value="1"/>
</dbReference>
<dbReference type="PROSITE" id="PS51779">
    <property type="entry name" value="POTRA"/>
    <property type="match status" value="1"/>
</dbReference>
<dbReference type="Pfam" id="PF03865">
    <property type="entry name" value="ShlB"/>
    <property type="match status" value="1"/>
</dbReference>
<evidence type="ECO:0000256" key="8">
    <source>
        <dbReference type="ARBA" id="ARBA00023237"/>
    </source>
</evidence>
<evidence type="ECO:0000313" key="13">
    <source>
        <dbReference type="Proteomes" id="UP000192408"/>
    </source>
</evidence>
<evidence type="ECO:0000313" key="12">
    <source>
        <dbReference type="EMBL" id="SMB78739.1"/>
    </source>
</evidence>
<sequence>MTLRFNRLCYCAALSLFAAPYTAVADVAIQHEQNLRDSEREINRQIEQNRYQQLVESAADRTSEQQKHEQEHSETLSSACLPVNGLQLSGVHLLDQTALADLTPIPQDCISDENVNRLIRELTQRYLDRGYITARIVFAPLDENRTLRLHAVEGVVENIEIDENTSVGTVRNIFPALSGKPLNIRDLDQGLDQLNRLQSNRIAVDILPGTQYGGSIIRLKNRATALSPYRFYTSVDNYGRKNSGRIIGRIGLSVDNLSGYNDFLSLHHSQNLDNRSQGYSRSYSGLYFIPYGYWTFSAFAARSDTAVSLPVSNAKYYGSSRQLGVRADRVLSRDQVKINTLSVGFSHKQSSNHLLGYRNPDQNLRLSVFDLSFDQLRILQNGTFSFNIGMQRGVGLFGASHANAQMITEPHFHKFSLSANRQYTVLENTLQIRHHFTAQLSKDRLPSMETFDLTDKSAVRGFDRLNLSSDSGWYLHNTVSYPTSYKAVNITPFIGLDAGRIFNRNAPNAWQSAVGTSFGISLAYKQLSGSLSFDRGWFLSSPERQNESQLLGKFVITF</sequence>
<reference evidence="13" key="1">
    <citation type="submission" date="2017-04" db="EMBL/GenBank/DDBJ databases">
        <authorList>
            <person name="Varghese N."/>
            <person name="Submissions S."/>
        </authorList>
    </citation>
    <scope>NUCLEOTIDE SEQUENCE [LARGE SCALE GENOMIC DNA]</scope>
    <source>
        <strain evidence="13">DSM 23072</strain>
    </source>
</reference>
<dbReference type="Gene3D" id="3.10.20.310">
    <property type="entry name" value="membrane protein fhac"/>
    <property type="match status" value="1"/>
</dbReference>
<dbReference type="InterPro" id="IPR005565">
    <property type="entry name" value="Hemolysn_activator_HlyB_C"/>
</dbReference>
<feature type="domain" description="POTRA" evidence="11">
    <location>
        <begin position="81"/>
        <end position="154"/>
    </location>
</feature>
<dbReference type="RefSeq" id="WP_084255461.1">
    <property type="nucleotide sequence ID" value="NZ_FWWV01000001.1"/>
</dbReference>
<keyword evidence="3" id="KW-0813">Transport</keyword>
<dbReference type="GO" id="GO:0098046">
    <property type="term" value="C:type V protein secretion system complex"/>
    <property type="evidence" value="ECO:0007669"/>
    <property type="project" value="TreeGrafter"/>
</dbReference>
<evidence type="ECO:0000256" key="10">
    <source>
        <dbReference type="SAM" id="SignalP"/>
    </source>
</evidence>
<dbReference type="InterPro" id="IPR013686">
    <property type="entry name" value="Polypept-transport_assoc_ShlB"/>
</dbReference>
<evidence type="ECO:0000256" key="7">
    <source>
        <dbReference type="ARBA" id="ARBA00023136"/>
    </source>
</evidence>
<evidence type="ECO:0000256" key="5">
    <source>
        <dbReference type="ARBA" id="ARBA00022692"/>
    </source>
</evidence>
<gene>
    <name evidence="12" type="ORF">SAMN05660772_00222</name>
</gene>
<feature type="chain" id="PRO_5012280529" evidence="10">
    <location>
        <begin position="26"/>
        <end position="558"/>
    </location>
</feature>
<dbReference type="Proteomes" id="UP000192408">
    <property type="component" value="Unassembled WGS sequence"/>
</dbReference>
<dbReference type="InterPro" id="IPR027282">
    <property type="entry name" value="TPS"/>
</dbReference>
<dbReference type="AlphaFoldDB" id="A0A1W1UCE7"/>
<evidence type="ECO:0000259" key="11">
    <source>
        <dbReference type="PROSITE" id="PS51779"/>
    </source>
</evidence>
<dbReference type="InterPro" id="IPR034746">
    <property type="entry name" value="POTRA"/>
</dbReference>
<dbReference type="GO" id="GO:0009279">
    <property type="term" value="C:cell outer membrane"/>
    <property type="evidence" value="ECO:0007669"/>
    <property type="project" value="UniProtKB-SubCell"/>
</dbReference>
<feature type="region of interest" description="Disordered" evidence="9">
    <location>
        <begin position="56"/>
        <end position="76"/>
    </location>
</feature>
<dbReference type="Pfam" id="PF17287">
    <property type="entry name" value="POTRA_3"/>
    <property type="match status" value="1"/>
</dbReference>
<dbReference type="InterPro" id="IPR051544">
    <property type="entry name" value="TPS_OM_transporter"/>
</dbReference>
<evidence type="ECO:0000256" key="2">
    <source>
        <dbReference type="ARBA" id="ARBA00009055"/>
    </source>
</evidence>
<dbReference type="PANTHER" id="PTHR34597">
    <property type="entry name" value="SLR1661 PROTEIN"/>
    <property type="match status" value="1"/>
</dbReference>
<dbReference type="STRING" id="1122938.SAMN05660772_00222"/>
<evidence type="ECO:0000256" key="3">
    <source>
        <dbReference type="ARBA" id="ARBA00022448"/>
    </source>
</evidence>
<keyword evidence="4" id="KW-1134">Transmembrane beta strand</keyword>
<proteinExistence type="inferred from homology"/>
<name>A0A1W1UCE7_9PAST</name>
<accession>A0A1W1UCE7</accession>
<keyword evidence="5" id="KW-0812">Transmembrane</keyword>
<dbReference type="PIRSF" id="PIRSF029745">
    <property type="entry name" value="FhaC"/>
    <property type="match status" value="1"/>
</dbReference>
<keyword evidence="10" id="KW-0732">Signal</keyword>
<feature type="compositionally biased region" description="Basic and acidic residues" evidence="9">
    <location>
        <begin position="58"/>
        <end position="74"/>
    </location>
</feature>
<dbReference type="InterPro" id="IPR035251">
    <property type="entry name" value="ShlB_POTRA"/>
</dbReference>
<organism evidence="12 13">
    <name type="scientific">Pasteurella testudinis DSM 23072</name>
    <dbReference type="NCBI Taxonomy" id="1122938"/>
    <lineage>
        <taxon>Bacteria</taxon>
        <taxon>Pseudomonadati</taxon>
        <taxon>Pseudomonadota</taxon>
        <taxon>Gammaproteobacteria</taxon>
        <taxon>Pasteurellales</taxon>
        <taxon>Pasteurellaceae</taxon>
        <taxon>Pasteurella</taxon>
    </lineage>
</organism>
<evidence type="ECO:0000256" key="1">
    <source>
        <dbReference type="ARBA" id="ARBA00004442"/>
    </source>
</evidence>
<comment type="subcellular location">
    <subcellularLocation>
        <location evidence="1">Cell outer membrane</location>
    </subcellularLocation>
</comment>
<dbReference type="GO" id="GO:0008320">
    <property type="term" value="F:protein transmembrane transporter activity"/>
    <property type="evidence" value="ECO:0007669"/>
    <property type="project" value="TreeGrafter"/>
</dbReference>
<comment type="similarity">
    <text evidence="2">Belongs to the TPS (TC 1.B.20) family.</text>
</comment>
<keyword evidence="13" id="KW-1185">Reference proteome</keyword>
<dbReference type="GO" id="GO:0046819">
    <property type="term" value="P:protein secretion by the type V secretion system"/>
    <property type="evidence" value="ECO:0007669"/>
    <property type="project" value="TreeGrafter"/>
</dbReference>
<feature type="signal peptide" evidence="10">
    <location>
        <begin position="1"/>
        <end position="25"/>
    </location>
</feature>
<evidence type="ECO:0000256" key="4">
    <source>
        <dbReference type="ARBA" id="ARBA00022452"/>
    </source>
</evidence>
<dbReference type="PANTHER" id="PTHR34597:SF3">
    <property type="entry name" value="OUTER MEMBRANE TRANSPORTER CDIB"/>
    <property type="match status" value="1"/>
</dbReference>
<dbReference type="Gene3D" id="2.40.160.50">
    <property type="entry name" value="membrane protein fhac: a member of the omp85/tpsb transporter family"/>
    <property type="match status" value="1"/>
</dbReference>
<keyword evidence="7" id="KW-0472">Membrane</keyword>
<evidence type="ECO:0000256" key="9">
    <source>
        <dbReference type="SAM" id="MobiDB-lite"/>
    </source>
</evidence>
<keyword evidence="6" id="KW-0653">Protein transport</keyword>
<protein>
    <submittedName>
        <fullName evidence="12">Hemolysin activation/secretion protein</fullName>
    </submittedName>
</protein>
<evidence type="ECO:0000256" key="6">
    <source>
        <dbReference type="ARBA" id="ARBA00022927"/>
    </source>
</evidence>
<dbReference type="EMBL" id="FWWV01000001">
    <property type="protein sequence ID" value="SMB78739.1"/>
    <property type="molecule type" value="Genomic_DNA"/>
</dbReference>
<keyword evidence="8" id="KW-0998">Cell outer membrane</keyword>